<feature type="region of interest" description="Disordered" evidence="1">
    <location>
        <begin position="1"/>
        <end position="22"/>
    </location>
</feature>
<evidence type="ECO:0000313" key="5">
    <source>
        <dbReference type="Proteomes" id="UP000468828"/>
    </source>
</evidence>
<comment type="caution">
    <text evidence="3">The sequence shown here is derived from an EMBL/GenBank/DDBJ whole genome shotgun (WGS) entry which is preliminary data.</text>
</comment>
<evidence type="ECO:0000313" key="3">
    <source>
        <dbReference type="EMBL" id="NEK93371.1"/>
    </source>
</evidence>
<organism evidence="3 5">
    <name type="scientific">Modestobacter muralis</name>
    <dbReference type="NCBI Taxonomy" id="1608614"/>
    <lineage>
        <taxon>Bacteria</taxon>
        <taxon>Bacillati</taxon>
        <taxon>Actinomycetota</taxon>
        <taxon>Actinomycetes</taxon>
        <taxon>Geodermatophilales</taxon>
        <taxon>Geodermatophilaceae</taxon>
        <taxon>Modestobacter</taxon>
    </lineage>
</organism>
<evidence type="ECO:0000256" key="1">
    <source>
        <dbReference type="SAM" id="MobiDB-lite"/>
    </source>
</evidence>
<evidence type="ECO:0000313" key="6">
    <source>
        <dbReference type="Proteomes" id="UP000471152"/>
    </source>
</evidence>
<sequence length="76" mass="7889">MSDEKQGARRGHDIDGQPPGMPRWVKITAVVVGVLVLLFLVLQLTGVAGQHGPGRHLSDGRAPVAVSTTAVVSALP</sequence>
<evidence type="ECO:0000313" key="4">
    <source>
        <dbReference type="EMBL" id="NEN50138.1"/>
    </source>
</evidence>
<keyword evidence="5" id="KW-1185">Reference proteome</keyword>
<name>A0A6P0ENU4_9ACTN</name>
<proteinExistence type="predicted"/>
<feature type="transmembrane region" description="Helical" evidence="2">
    <location>
        <begin position="27"/>
        <end position="48"/>
    </location>
</feature>
<accession>A0A6P0ENU4</accession>
<dbReference type="AlphaFoldDB" id="A0A6P0ENU4"/>
<dbReference type="Proteomes" id="UP000471152">
    <property type="component" value="Unassembled WGS sequence"/>
</dbReference>
<dbReference type="RefSeq" id="WP_163609822.1">
    <property type="nucleotide sequence ID" value="NZ_JAAGWB010000013.1"/>
</dbReference>
<dbReference type="Proteomes" id="UP000468828">
    <property type="component" value="Unassembled WGS sequence"/>
</dbReference>
<protein>
    <submittedName>
        <fullName evidence="3">Uncharacterized protein</fullName>
    </submittedName>
</protein>
<reference evidence="3 5" key="1">
    <citation type="submission" date="2020-01" db="EMBL/GenBank/DDBJ databases">
        <title>the WGS Modestobacter muralis CPCC 204518.</title>
        <authorList>
            <person name="Jiang Z."/>
        </authorList>
    </citation>
    <scope>NUCLEOTIDE SEQUENCE [LARGE SCALE GENOMIC DNA]</scope>
    <source>
        <strain evidence="3 5">DSM 100205</strain>
    </source>
</reference>
<feature type="compositionally biased region" description="Basic and acidic residues" evidence="1">
    <location>
        <begin position="1"/>
        <end position="15"/>
    </location>
</feature>
<keyword evidence="2" id="KW-0812">Transmembrane</keyword>
<evidence type="ECO:0000256" key="2">
    <source>
        <dbReference type="SAM" id="Phobius"/>
    </source>
</evidence>
<keyword evidence="2" id="KW-0472">Membrane</keyword>
<reference evidence="4 6" key="2">
    <citation type="submission" date="2020-02" db="EMBL/GenBank/DDBJ databases">
        <title>The WGS of Modestobacter muralis DSM 100205.</title>
        <authorList>
            <person name="Jiang Z."/>
        </authorList>
    </citation>
    <scope>NUCLEOTIDE SEQUENCE [LARGE SCALE GENOMIC DNA]</scope>
    <source>
        <strain evidence="4 6">DSM 100205</strain>
    </source>
</reference>
<gene>
    <name evidence="4" type="ORF">G3R41_04145</name>
    <name evidence="3" type="ORF">GCU67_04145</name>
</gene>
<dbReference type="EMBL" id="JAAGWB010000013">
    <property type="protein sequence ID" value="NEN50138.1"/>
    <property type="molecule type" value="Genomic_DNA"/>
</dbReference>
<dbReference type="EMBL" id="JAAGWH010000013">
    <property type="protein sequence ID" value="NEK93371.1"/>
    <property type="molecule type" value="Genomic_DNA"/>
</dbReference>
<keyword evidence="2" id="KW-1133">Transmembrane helix</keyword>